<dbReference type="InterPro" id="IPR051869">
    <property type="entry name" value="STARD3"/>
</dbReference>
<dbReference type="SUPFAM" id="SSF55961">
    <property type="entry name" value="Bet v1-like"/>
    <property type="match status" value="1"/>
</dbReference>
<feature type="transmembrane region" description="Helical" evidence="4">
    <location>
        <begin position="175"/>
        <end position="194"/>
    </location>
</feature>
<accession>A0A0V1JDZ5</accession>
<sequence length="463" mass="52915">LIIEKKIFFFLNFTVNVENFHFESILSFQINCIIIIIIIIMAANATSESTYIAYELIDKPFPGLLTKHRRRLIIFTCFDFCLIFLLWILFVMTKSIHWKEEMMRQINFTNGRFFYNSLFDLVILSTFRCGALTICYACLKLNHWMPVAVSTGVTTLFDIPKATIYFSQRHAGYPLEFAIVVCSLLVAYIEVYLYDSKTRSLISVCNSQGRASNAMPERCHEQSASAYITAAELTTDNESDNGASFLQKSKYDTTGLVESPEWYIGKAERALNHGKYWRSQLCSWKKVGHSPLLLTHVDQLYGKVLYVKQIFPVQLKQLFSVLYSQAETCPMWHKEVLKYKVICKLNDNVDITYSLSAPSLRGYIASREFVDVRTVELDDDCITIGSISVPYGTVADGTSHIRGESGPNVAFLTAIDENSTLFEWFFNTDLKGNLPRSLVQRSLVSFMVNFIKNLENHLKATYG</sequence>
<dbReference type="PANTHER" id="PTHR46121:SF4">
    <property type="entry name" value="STEROIDOGENIC ACUTE REGULATORY PROTEIN-LIKE"/>
    <property type="match status" value="1"/>
</dbReference>
<dbReference type="EMBL" id="JYDS01000011">
    <property type="protein sequence ID" value="KRZ33207.1"/>
    <property type="molecule type" value="Genomic_DNA"/>
</dbReference>
<evidence type="ECO:0000256" key="2">
    <source>
        <dbReference type="ARBA" id="ARBA00022692"/>
    </source>
</evidence>
<evidence type="ECO:0000313" key="8">
    <source>
        <dbReference type="EMBL" id="KRZ39523.1"/>
    </source>
</evidence>
<feature type="domain" description="START" evidence="5">
    <location>
        <begin position="284"/>
        <end position="463"/>
    </location>
</feature>
<dbReference type="GO" id="GO:0099044">
    <property type="term" value="P:vesicle tethering to endoplasmic reticulum"/>
    <property type="evidence" value="ECO:0007669"/>
    <property type="project" value="TreeGrafter"/>
</dbReference>
<dbReference type="InterPro" id="IPR000799">
    <property type="entry name" value="StAR-like"/>
</dbReference>
<evidence type="ECO:0000313" key="7">
    <source>
        <dbReference type="EMBL" id="KRZ33207.1"/>
    </source>
</evidence>
<reference evidence="9 10" key="1">
    <citation type="submission" date="2015-01" db="EMBL/GenBank/DDBJ databases">
        <title>Evolution of Trichinella species and genotypes.</title>
        <authorList>
            <person name="Korhonen P.K."/>
            <person name="Edoardo P."/>
            <person name="Giuseppe L.R."/>
            <person name="Gasser R.B."/>
        </authorList>
    </citation>
    <scope>NUCLEOTIDE SEQUENCE [LARGE SCALE GENOMIC DNA]</scope>
    <source>
        <strain evidence="8">ISS176</strain>
        <strain evidence="7">ISS588</strain>
    </source>
</reference>
<feature type="transmembrane region" description="Helical" evidence="4">
    <location>
        <begin position="72"/>
        <end position="93"/>
    </location>
</feature>
<evidence type="ECO:0000259" key="6">
    <source>
        <dbReference type="PROSITE" id="PS51439"/>
    </source>
</evidence>
<dbReference type="InterPro" id="IPR002913">
    <property type="entry name" value="START_lipid-bd_dom"/>
</dbReference>
<keyword evidence="3 4" id="KW-0472">Membrane</keyword>
<gene>
    <name evidence="7" type="primary">stard3</name>
    <name evidence="7" type="ORF">T4B_10688</name>
    <name evidence="8" type="ORF">T4C_8432</name>
</gene>
<dbReference type="AlphaFoldDB" id="A0A0V1JDZ5"/>
<dbReference type="GO" id="GO:0140284">
    <property type="term" value="C:endoplasmic reticulum-endosome membrane contact site"/>
    <property type="evidence" value="ECO:0007669"/>
    <property type="project" value="TreeGrafter"/>
</dbReference>
<evidence type="ECO:0000313" key="10">
    <source>
        <dbReference type="Proteomes" id="UP000054826"/>
    </source>
</evidence>
<evidence type="ECO:0000256" key="4">
    <source>
        <dbReference type="SAM" id="Phobius"/>
    </source>
</evidence>
<protein>
    <submittedName>
        <fullName evidence="7">StAR-related lipid transfer protein 3</fullName>
    </submittedName>
</protein>
<evidence type="ECO:0000256" key="1">
    <source>
        <dbReference type="ARBA" id="ARBA00004141"/>
    </source>
</evidence>
<dbReference type="GO" id="GO:0008289">
    <property type="term" value="F:lipid binding"/>
    <property type="evidence" value="ECO:0007669"/>
    <property type="project" value="InterPro"/>
</dbReference>
<dbReference type="GO" id="GO:0031902">
    <property type="term" value="C:late endosome membrane"/>
    <property type="evidence" value="ECO:0007669"/>
    <property type="project" value="TreeGrafter"/>
</dbReference>
<dbReference type="GO" id="GO:0005789">
    <property type="term" value="C:endoplasmic reticulum membrane"/>
    <property type="evidence" value="ECO:0007669"/>
    <property type="project" value="TreeGrafter"/>
</dbReference>
<name>A0A0V1JDZ5_TRIPS</name>
<comment type="subcellular location">
    <subcellularLocation>
        <location evidence="1">Membrane</location>
        <topology evidence="1">Multi-pass membrane protein</topology>
    </subcellularLocation>
</comment>
<dbReference type="PROSITE" id="PS51439">
    <property type="entry name" value="MENTAL"/>
    <property type="match status" value="1"/>
</dbReference>
<keyword evidence="2 4" id="KW-0812">Transmembrane</keyword>
<keyword evidence="4" id="KW-1133">Transmembrane helix</keyword>
<evidence type="ECO:0000259" key="5">
    <source>
        <dbReference type="PROSITE" id="PS50848"/>
    </source>
</evidence>
<dbReference type="GO" id="GO:0005765">
    <property type="term" value="C:lysosomal membrane"/>
    <property type="evidence" value="ECO:0007669"/>
    <property type="project" value="TreeGrafter"/>
</dbReference>
<dbReference type="PRINTS" id="PR00978">
    <property type="entry name" value="STARPROTEIN"/>
</dbReference>
<comment type="caution">
    <text evidence="7">The sequence shown here is derived from an EMBL/GenBank/DDBJ whole genome shotgun (WGS) entry which is preliminary data.</text>
</comment>
<dbReference type="InterPro" id="IPR023393">
    <property type="entry name" value="START-like_dom_sf"/>
</dbReference>
<feature type="domain" description="MENTAL" evidence="6">
    <location>
        <begin position="65"/>
        <end position="243"/>
    </location>
</feature>
<dbReference type="Proteomes" id="UP000054805">
    <property type="component" value="Unassembled WGS sequence"/>
</dbReference>
<dbReference type="InterPro" id="IPR019498">
    <property type="entry name" value="MENTAL"/>
</dbReference>
<dbReference type="Proteomes" id="UP000054826">
    <property type="component" value="Unassembled WGS sequence"/>
</dbReference>
<evidence type="ECO:0000313" key="9">
    <source>
        <dbReference type="Proteomes" id="UP000054805"/>
    </source>
</evidence>
<dbReference type="Pfam" id="PF10457">
    <property type="entry name" value="MENTAL"/>
    <property type="match status" value="1"/>
</dbReference>
<dbReference type="Gene3D" id="3.30.530.20">
    <property type="match status" value="1"/>
</dbReference>
<proteinExistence type="predicted"/>
<dbReference type="PANTHER" id="PTHR46121">
    <property type="entry name" value="STEROIDOGENIC ACUTE REGULATORY PROTEIN-LIKE"/>
    <property type="match status" value="1"/>
</dbReference>
<keyword evidence="9" id="KW-1185">Reference proteome</keyword>
<dbReference type="PROSITE" id="PS50848">
    <property type="entry name" value="START"/>
    <property type="match status" value="1"/>
</dbReference>
<feature type="transmembrane region" description="Helical" evidence="4">
    <location>
        <begin position="20"/>
        <end position="43"/>
    </location>
</feature>
<evidence type="ECO:0000256" key="3">
    <source>
        <dbReference type="ARBA" id="ARBA00023136"/>
    </source>
</evidence>
<dbReference type="Pfam" id="PF01852">
    <property type="entry name" value="START"/>
    <property type="match status" value="1"/>
</dbReference>
<feature type="non-terminal residue" evidence="7">
    <location>
        <position position="1"/>
    </location>
</feature>
<organism evidence="7 9">
    <name type="scientific">Trichinella pseudospiralis</name>
    <name type="common">Parasitic roundworm</name>
    <dbReference type="NCBI Taxonomy" id="6337"/>
    <lineage>
        <taxon>Eukaryota</taxon>
        <taxon>Metazoa</taxon>
        <taxon>Ecdysozoa</taxon>
        <taxon>Nematoda</taxon>
        <taxon>Enoplea</taxon>
        <taxon>Dorylaimia</taxon>
        <taxon>Trichinellida</taxon>
        <taxon>Trichinellidae</taxon>
        <taxon>Trichinella</taxon>
    </lineage>
</organism>
<feature type="transmembrane region" description="Helical" evidence="4">
    <location>
        <begin position="113"/>
        <end position="139"/>
    </location>
</feature>
<dbReference type="EMBL" id="JYDV01000034">
    <property type="protein sequence ID" value="KRZ39523.1"/>
    <property type="molecule type" value="Genomic_DNA"/>
</dbReference>